<dbReference type="InterPro" id="IPR006626">
    <property type="entry name" value="PbH1"/>
</dbReference>
<comment type="caution">
    <text evidence="2">The sequence shown here is derived from an EMBL/GenBank/DDBJ whole genome shotgun (WGS) entry which is preliminary data.</text>
</comment>
<feature type="domain" description="Right handed beta helix" evidence="1">
    <location>
        <begin position="519"/>
        <end position="666"/>
    </location>
</feature>
<protein>
    <recommendedName>
        <fullName evidence="1">Right handed beta helix domain-containing protein</fullName>
    </recommendedName>
</protein>
<evidence type="ECO:0000313" key="3">
    <source>
        <dbReference type="Proteomes" id="UP000239539"/>
    </source>
</evidence>
<dbReference type="Proteomes" id="UP000239539">
    <property type="component" value="Unassembled WGS sequence"/>
</dbReference>
<feature type="domain" description="Right handed beta helix" evidence="1">
    <location>
        <begin position="390"/>
        <end position="513"/>
    </location>
</feature>
<dbReference type="Gene3D" id="2.160.20.10">
    <property type="entry name" value="Single-stranded right-handed beta-helix, Pectin lyase-like"/>
    <property type="match status" value="2"/>
</dbReference>
<sequence length="667" mass="70571">MNEGDNPKALSFIYDGSENSATGGVNYSGWLNGSITTGGTPTSQTSTGELVLIDSEGNVAQTYESGATIYLSLTDVDGNVSTSDVDSITVLVTSETEDTGNKPSHTLPAAGKNNVGDGTLRIVGTGYDTLTEAWTVTAVNSYSFIVTGSESGLQSRQYDIYANDKAYVTDNSEVRFKIDAGTIGFNTGDSFTFSTTAGTIVGETVTLTETDVDSGVFTGSIAVNEAATAVEGDGLLDIQTGDLITAVYNDAAGDWGDAEQVRTTALYAATVLPGATLIKDTVWTKENSPYLITGDITVSSDVTLTIMAGVEVLFLANSDDTSDGQNPYDSELLIDGNVVVAGSEDEKVILTSSNRNGEMGDWGGIRINSGSLSATHMRMEYSDYGIETYSIYNDDVFSVTHSELANNRQALNIFDTYNDSTVTVSHNHIHDNAGYALTANYGNATWAINNNTIENNGSSIYLYSLDDVTLHGNTITYNGNGGIQLEYLDGDVAITDNVISHNQGEGIYGYSYSWGNNANDYTATVTGNTVSDNSGNGISLTLSNHNTIDVSDNVVDANSGSGIRLYSESNTTRATVHNNTITNNGQDDYYSSVGLYISGYIVPSIVGNQIEGNGAGVFISYYENNGSEAFEISGNSIINNDDYGISLHNYANPVINGNDIYGNGGYA</sequence>
<dbReference type="SMART" id="SM00710">
    <property type="entry name" value="PbH1"/>
    <property type="match status" value="10"/>
</dbReference>
<dbReference type="Pfam" id="PF13229">
    <property type="entry name" value="Beta_helix"/>
    <property type="match status" value="2"/>
</dbReference>
<proteinExistence type="predicted"/>
<dbReference type="SUPFAM" id="SSF51126">
    <property type="entry name" value="Pectin lyase-like"/>
    <property type="match status" value="1"/>
</dbReference>
<evidence type="ECO:0000259" key="1">
    <source>
        <dbReference type="Pfam" id="PF13229"/>
    </source>
</evidence>
<evidence type="ECO:0000313" key="2">
    <source>
        <dbReference type="EMBL" id="PRO70167.1"/>
    </source>
</evidence>
<gene>
    <name evidence="2" type="ORF">C6Y39_03930</name>
</gene>
<organism evidence="2 3">
    <name type="scientific">Alteromonas gracilis</name>
    <dbReference type="NCBI Taxonomy" id="1479524"/>
    <lineage>
        <taxon>Bacteria</taxon>
        <taxon>Pseudomonadati</taxon>
        <taxon>Pseudomonadota</taxon>
        <taxon>Gammaproteobacteria</taxon>
        <taxon>Alteromonadales</taxon>
        <taxon>Alteromonadaceae</taxon>
        <taxon>Alteromonas/Salinimonas group</taxon>
        <taxon>Alteromonas</taxon>
    </lineage>
</organism>
<reference evidence="3" key="1">
    <citation type="journal article" date="2020" name="Int. J. Syst. Evol. Microbiol.">
        <title>Alteromonas alba sp. nov., a marine bacterium isolated from the seawater of the West Pacific Ocean.</title>
        <authorList>
            <person name="Sun C."/>
            <person name="Wu Y.-H."/>
            <person name="Xamxidin M."/>
            <person name="Cheng H."/>
            <person name="Xu X.-W."/>
        </authorList>
    </citation>
    <scope>NUCLEOTIDE SEQUENCE [LARGE SCALE GENOMIC DNA]</scope>
    <source>
        <strain evidence="3">9a2</strain>
    </source>
</reference>
<dbReference type="InterPro" id="IPR011050">
    <property type="entry name" value="Pectin_lyase_fold/virulence"/>
</dbReference>
<dbReference type="InterPro" id="IPR039448">
    <property type="entry name" value="Beta_helix"/>
</dbReference>
<feature type="non-terminal residue" evidence="2">
    <location>
        <position position="667"/>
    </location>
</feature>
<name>A0ABX5CTG5_9ALTE</name>
<keyword evidence="3" id="KW-1185">Reference proteome</keyword>
<dbReference type="RefSeq" id="WP_146128588.1">
    <property type="nucleotide sequence ID" value="NZ_PVNO01000007.1"/>
</dbReference>
<accession>A0ABX5CTG5</accession>
<dbReference type="InterPro" id="IPR012334">
    <property type="entry name" value="Pectin_lyas_fold"/>
</dbReference>
<dbReference type="EMBL" id="PVNO01000007">
    <property type="protein sequence ID" value="PRO70167.1"/>
    <property type="molecule type" value="Genomic_DNA"/>
</dbReference>